<dbReference type="Proteomes" id="UP000076586">
    <property type="component" value="Unassembled WGS sequence"/>
</dbReference>
<accession>A0A170ZSE9</accession>
<proteinExistence type="predicted"/>
<dbReference type="Pfam" id="PF16120">
    <property type="entry name" value="DUF4836"/>
    <property type="match status" value="1"/>
</dbReference>
<dbReference type="PROSITE" id="PS51257">
    <property type="entry name" value="PROKAR_LIPOPROTEIN"/>
    <property type="match status" value="1"/>
</dbReference>
<protein>
    <recommendedName>
        <fullName evidence="3">DUF4836 family protein</fullName>
    </recommendedName>
</protein>
<sequence>MRPLFSAGVRQMTALLLLTTALVISSCSKKEYPDNLTIIPKESSLVACIDLKALAEKADMKELKKSATFKSLSQEVFSDQPALKAILDDPSKSGVKFTQVFMFLTGTKNVGVTLELDDASDFESMLKKLAEQAGIALDVKKESDCNYVTMPQNDSTLLVWDKHKALLVANTPKDQAIKIFTTPKESSIVTVKDFADAYKQKKDLFLWTKNDSASSSLGALLQLPVMAAETELMKGTFTHVNLEFKDGEVVCTSETTPLELAKKLDARYINAHPDDNILRYFPKTAFLMGRVALNMPAIAQYLSTSKDSKAFANADNLRVINSLNGDMVFSVFNFANGVLPVPQLAVAATVKDKSLYDYILKQLPAMVQEKNTGAYLTLTLDPYVFYLAQKGNLLMVANSEDAIKSFAEGKPQPVSLLDASPVANIKGCPGVFYLNLDPDNYPQAIMSLLDTFGGGAGSKFKTMLFLKDLQGTYDPNTAQGKVVLRLKDNKKNSLAVILQKADELVAAR</sequence>
<dbReference type="EMBL" id="BDCR01000003">
    <property type="protein sequence ID" value="GAT62970.1"/>
    <property type="molecule type" value="Genomic_DNA"/>
</dbReference>
<gene>
    <name evidence="1" type="ORF">PJIAN_3282</name>
</gene>
<evidence type="ECO:0008006" key="3">
    <source>
        <dbReference type="Google" id="ProtNLM"/>
    </source>
</evidence>
<evidence type="ECO:0000313" key="1">
    <source>
        <dbReference type="EMBL" id="GAT62970.1"/>
    </source>
</evidence>
<organism evidence="1 2">
    <name type="scientific">Paludibacter jiangxiensis</name>
    <dbReference type="NCBI Taxonomy" id="681398"/>
    <lineage>
        <taxon>Bacteria</taxon>
        <taxon>Pseudomonadati</taxon>
        <taxon>Bacteroidota</taxon>
        <taxon>Bacteroidia</taxon>
        <taxon>Bacteroidales</taxon>
        <taxon>Paludibacteraceae</taxon>
        <taxon>Paludibacter</taxon>
    </lineage>
</organism>
<comment type="caution">
    <text evidence="1">The sequence shown here is derived from an EMBL/GenBank/DDBJ whole genome shotgun (WGS) entry which is preliminary data.</text>
</comment>
<name>A0A170ZSE9_9BACT</name>
<reference evidence="2" key="1">
    <citation type="submission" date="2016-04" db="EMBL/GenBank/DDBJ databases">
        <title>Draft genome sequence of Paludibacter jiangxiensis strain NM7.</title>
        <authorList>
            <person name="Qiu Y."/>
            <person name="Matsuura N."/>
            <person name="Ohashi A."/>
            <person name="Tourlousse M.D."/>
            <person name="Sekiguchi Y."/>
        </authorList>
    </citation>
    <scope>NUCLEOTIDE SEQUENCE [LARGE SCALE GENOMIC DNA]</scope>
    <source>
        <strain evidence="2">NM7</strain>
    </source>
</reference>
<dbReference type="STRING" id="681398.PJIAN_3282"/>
<evidence type="ECO:0000313" key="2">
    <source>
        <dbReference type="Proteomes" id="UP000076586"/>
    </source>
</evidence>
<dbReference type="InterPro" id="IPR032276">
    <property type="entry name" value="DUF4836"/>
</dbReference>
<dbReference type="AlphaFoldDB" id="A0A170ZSE9"/>
<keyword evidence="2" id="KW-1185">Reference proteome</keyword>
<dbReference type="RefSeq" id="WP_068703742.1">
    <property type="nucleotide sequence ID" value="NZ_BDCR01000003.1"/>
</dbReference>
<reference evidence="2" key="2">
    <citation type="journal article" date="2017" name="Genome Announc.">
        <title>Draft genome sequence of Paludibacter jiangxiensis NM7(T), a propionate-producing fermentative bacterium.</title>
        <authorList>
            <person name="Qiu Y.-L."/>
            <person name="Tourlousse D.M."/>
            <person name="Matsuura N."/>
            <person name="Ohashi A."/>
            <person name="Sekiguchi Y."/>
        </authorList>
    </citation>
    <scope>NUCLEOTIDE SEQUENCE [LARGE SCALE GENOMIC DNA]</scope>
    <source>
        <strain evidence="2">NM7</strain>
    </source>
</reference>